<evidence type="ECO:0000313" key="2">
    <source>
        <dbReference type="EMBL" id="EPS93611.1"/>
    </source>
</evidence>
<organism evidence="2 3">
    <name type="scientific">Fomitopsis schrenkii</name>
    <name type="common">Brown rot fungus</name>
    <dbReference type="NCBI Taxonomy" id="2126942"/>
    <lineage>
        <taxon>Eukaryota</taxon>
        <taxon>Fungi</taxon>
        <taxon>Dikarya</taxon>
        <taxon>Basidiomycota</taxon>
        <taxon>Agaricomycotina</taxon>
        <taxon>Agaricomycetes</taxon>
        <taxon>Polyporales</taxon>
        <taxon>Fomitopsis</taxon>
    </lineage>
</organism>
<dbReference type="PANTHER" id="PTHR16220:SF0">
    <property type="entry name" value="WD REPEAT-CONTAINING PROTEIN WRAP73"/>
    <property type="match status" value="1"/>
</dbReference>
<reference evidence="2 3" key="1">
    <citation type="journal article" date="2012" name="Science">
        <title>The Paleozoic origin of enzymatic lignin decomposition reconstructed from 31 fungal genomes.</title>
        <authorList>
            <person name="Floudas D."/>
            <person name="Binder M."/>
            <person name="Riley R."/>
            <person name="Barry K."/>
            <person name="Blanchette R.A."/>
            <person name="Henrissat B."/>
            <person name="Martinez A.T."/>
            <person name="Otillar R."/>
            <person name="Spatafora J.W."/>
            <person name="Yadav J.S."/>
            <person name="Aerts A."/>
            <person name="Benoit I."/>
            <person name="Boyd A."/>
            <person name="Carlson A."/>
            <person name="Copeland A."/>
            <person name="Coutinho P.M."/>
            <person name="de Vries R.P."/>
            <person name="Ferreira P."/>
            <person name="Findley K."/>
            <person name="Foster B."/>
            <person name="Gaskell J."/>
            <person name="Glotzer D."/>
            <person name="Gorecki P."/>
            <person name="Heitman J."/>
            <person name="Hesse C."/>
            <person name="Hori C."/>
            <person name="Igarashi K."/>
            <person name="Jurgens J.A."/>
            <person name="Kallen N."/>
            <person name="Kersten P."/>
            <person name="Kohler A."/>
            <person name="Kuees U."/>
            <person name="Kumar T.K.A."/>
            <person name="Kuo A."/>
            <person name="LaButti K."/>
            <person name="Larrondo L.F."/>
            <person name="Lindquist E."/>
            <person name="Ling A."/>
            <person name="Lombard V."/>
            <person name="Lucas S."/>
            <person name="Lundell T."/>
            <person name="Martin R."/>
            <person name="McLaughlin D.J."/>
            <person name="Morgenstern I."/>
            <person name="Morin E."/>
            <person name="Murat C."/>
            <person name="Nagy L.G."/>
            <person name="Nolan M."/>
            <person name="Ohm R.A."/>
            <person name="Patyshakuliyeva A."/>
            <person name="Rokas A."/>
            <person name="Ruiz-Duenas F.J."/>
            <person name="Sabat G."/>
            <person name="Salamov A."/>
            <person name="Samejima M."/>
            <person name="Schmutz J."/>
            <person name="Slot J.C."/>
            <person name="St John F."/>
            <person name="Stenlid J."/>
            <person name="Sun H."/>
            <person name="Sun S."/>
            <person name="Syed K."/>
            <person name="Tsang A."/>
            <person name="Wiebenga A."/>
            <person name="Young D."/>
            <person name="Pisabarro A."/>
            <person name="Eastwood D.C."/>
            <person name="Martin F."/>
            <person name="Cullen D."/>
            <person name="Grigoriev I.V."/>
            <person name="Hibbett D.S."/>
        </authorList>
    </citation>
    <scope>NUCLEOTIDE SEQUENCE</scope>
    <source>
        <strain evidence="3">FP-58527</strain>
    </source>
</reference>
<dbReference type="InParanoid" id="S8DJ27"/>
<evidence type="ECO:0000313" key="3">
    <source>
        <dbReference type="Proteomes" id="UP000015241"/>
    </source>
</evidence>
<feature type="region of interest" description="Disordered" evidence="1">
    <location>
        <begin position="50"/>
        <end position="82"/>
    </location>
</feature>
<evidence type="ECO:0000256" key="1">
    <source>
        <dbReference type="SAM" id="MobiDB-lite"/>
    </source>
</evidence>
<sequence>MDFTEIYKQSGHLVAFSPGAHFLLTAIHDRLLVRRADSFQITRSWQLDPAPNPTTSTIAQHSSAAKLTTSRRPLSRTPDSTGPVDRDAWISHLAWSADSEYILAASAKRGLVDIFKIRDDDWRARIHAGAEGLVKAEWAPDARTVVCWSEWALRLTIWSLVTGSATHIQYPAHPERGYAFRSDGHYLVLAERHKSKDALGVYDTTAAYRMVRHFPLPTTLFFALSLSPTGDHIAIWEGPLEHKIHILSLAGDLLGTFAPEKDPGFGVRAVAWHPAALFLAVLGWDDKVYVLENLTWGPIAMFELQSRIPASTTIWREPTDWLEATGGRGFLSYERIQGPHTLRLAPRDRTKPPPELSAASKTVSTEHLAWNIDGTTLMVRYGGAPEAIWLYAFPSFVPPAGESSPTAPVLKPKLRSVLLHAAAVTSVAWNPVRKGALACATGGGAVYLWSDEWVSGEAAGGSGQAEEVAECVGVPARKFAACALRWAPDGRGLVLLDRETFCCAFEVEEGGEGAPAAG</sequence>
<dbReference type="SMART" id="SM00320">
    <property type="entry name" value="WD40"/>
    <property type="match status" value="3"/>
</dbReference>
<proteinExistence type="predicted"/>
<dbReference type="Gene3D" id="2.130.10.10">
    <property type="entry name" value="YVTN repeat-like/Quinoprotein amine dehydrogenase"/>
    <property type="match status" value="2"/>
</dbReference>
<dbReference type="EMBL" id="KE504265">
    <property type="protein sequence ID" value="EPS93611.1"/>
    <property type="molecule type" value="Genomic_DNA"/>
</dbReference>
<gene>
    <name evidence="2" type="ORF">FOMPIDRAFT_1153839</name>
</gene>
<dbReference type="GO" id="GO:0005815">
    <property type="term" value="C:microtubule organizing center"/>
    <property type="evidence" value="ECO:0007669"/>
    <property type="project" value="TreeGrafter"/>
</dbReference>
<dbReference type="InterPro" id="IPR001680">
    <property type="entry name" value="WD40_rpt"/>
</dbReference>
<feature type="compositionally biased region" description="Polar residues" evidence="1">
    <location>
        <begin position="53"/>
        <end position="80"/>
    </location>
</feature>
<dbReference type="OrthoDB" id="308690at2759"/>
<dbReference type="PANTHER" id="PTHR16220">
    <property type="entry name" value="WD REPEAT PROTEIN 8-RELATED"/>
    <property type="match status" value="1"/>
</dbReference>
<dbReference type="GO" id="GO:1990811">
    <property type="term" value="C:MWP complex"/>
    <property type="evidence" value="ECO:0007669"/>
    <property type="project" value="TreeGrafter"/>
</dbReference>
<dbReference type="AlphaFoldDB" id="S8DJ27"/>
<dbReference type="HOGENOM" id="CLU_024072_3_1_1"/>
<dbReference type="Proteomes" id="UP000015241">
    <property type="component" value="Unassembled WGS sequence"/>
</dbReference>
<dbReference type="InterPro" id="IPR052778">
    <property type="entry name" value="Centrosome-WD_assoc"/>
</dbReference>
<dbReference type="STRING" id="743788.S8DJ27"/>
<dbReference type="InterPro" id="IPR015943">
    <property type="entry name" value="WD40/YVTN_repeat-like_dom_sf"/>
</dbReference>
<name>S8DJ27_FOMSC</name>
<dbReference type="SUPFAM" id="SSF82171">
    <property type="entry name" value="DPP6 N-terminal domain-like"/>
    <property type="match status" value="1"/>
</dbReference>
<dbReference type="GO" id="GO:1990810">
    <property type="term" value="P:microtubule anchoring at mitotic spindle pole body"/>
    <property type="evidence" value="ECO:0007669"/>
    <property type="project" value="TreeGrafter"/>
</dbReference>
<dbReference type="eggNOG" id="KOG4497">
    <property type="taxonomic scope" value="Eukaryota"/>
</dbReference>
<accession>S8DJ27</accession>
<protein>
    <submittedName>
        <fullName evidence="2">Uncharacterized protein</fullName>
    </submittedName>
</protein>
<keyword evidence="3" id="KW-1185">Reference proteome</keyword>